<name>A0ABN1MVV8_9BACT</name>
<evidence type="ECO:0000256" key="3">
    <source>
        <dbReference type="ARBA" id="ARBA00022692"/>
    </source>
</evidence>
<dbReference type="InterPro" id="IPR003740">
    <property type="entry name" value="YitT"/>
</dbReference>
<gene>
    <name evidence="8" type="ORF">GCM10009119_04860</name>
</gene>
<feature type="transmembrane region" description="Helical" evidence="6">
    <location>
        <begin position="115"/>
        <end position="135"/>
    </location>
</feature>
<evidence type="ECO:0000256" key="5">
    <source>
        <dbReference type="ARBA" id="ARBA00023136"/>
    </source>
</evidence>
<feature type="transmembrane region" description="Helical" evidence="6">
    <location>
        <begin position="84"/>
        <end position="103"/>
    </location>
</feature>
<evidence type="ECO:0000256" key="1">
    <source>
        <dbReference type="ARBA" id="ARBA00004651"/>
    </source>
</evidence>
<dbReference type="PANTHER" id="PTHR33545:SF3">
    <property type="entry name" value="UPF0750 MEMBRANE PROTEIN YQFU"/>
    <property type="match status" value="1"/>
</dbReference>
<accession>A0ABN1MVV8</accession>
<feature type="transmembrane region" description="Helical" evidence="6">
    <location>
        <begin position="162"/>
        <end position="180"/>
    </location>
</feature>
<feature type="transmembrane region" description="Helical" evidence="6">
    <location>
        <begin position="58"/>
        <end position="78"/>
    </location>
</feature>
<sequence length="301" mass="33355">MSSYKQTIDWKAIFDPASIIYIVAGVICAALALKGFMLPNKFLDGGVTGIAIIANLKFGINLNLLLVVINLPFLWLGWKKIGKTFAIQSTFSVFLLVVVLALMDSLKIDVAVTEDFVLSAVFGGMLMGVGIGLIIRGGGLIDGFEVITEFVQKNSPLSAGEITVFLNSLIMLFAAIFFGIEPAMYSILTYYTAIKMTDYVVEGFEEYTALTVISREEEKVKELIVKDFGKAISVYKGERGYLPETFHIKHPCDIIMTVVTRLEVHRMKEAIQKIDPRAFFYVQTIKEVKGGVIKRVGKKHS</sequence>
<dbReference type="Proteomes" id="UP001500469">
    <property type="component" value="Unassembled WGS sequence"/>
</dbReference>
<reference evidence="8 9" key="1">
    <citation type="journal article" date="2019" name="Int. J. Syst. Evol. Microbiol.">
        <title>The Global Catalogue of Microorganisms (GCM) 10K type strain sequencing project: providing services to taxonomists for standard genome sequencing and annotation.</title>
        <authorList>
            <consortium name="The Broad Institute Genomics Platform"/>
            <consortium name="The Broad Institute Genome Sequencing Center for Infectious Disease"/>
            <person name="Wu L."/>
            <person name="Ma J."/>
        </authorList>
    </citation>
    <scope>NUCLEOTIDE SEQUENCE [LARGE SCALE GENOMIC DNA]</scope>
    <source>
        <strain evidence="8 9">JCM 16112</strain>
    </source>
</reference>
<dbReference type="PIRSF" id="PIRSF006483">
    <property type="entry name" value="Membrane_protein_YitT"/>
    <property type="match status" value="1"/>
</dbReference>
<keyword evidence="9" id="KW-1185">Reference proteome</keyword>
<dbReference type="CDD" id="cd16380">
    <property type="entry name" value="YitT_C"/>
    <property type="match status" value="1"/>
</dbReference>
<dbReference type="EMBL" id="BAAAFI010000002">
    <property type="protein sequence ID" value="GAA0877518.1"/>
    <property type="molecule type" value="Genomic_DNA"/>
</dbReference>
<comment type="caution">
    <text evidence="8">The sequence shown here is derived from an EMBL/GenBank/DDBJ whole genome shotgun (WGS) entry which is preliminary data.</text>
</comment>
<keyword evidence="2" id="KW-1003">Cell membrane</keyword>
<evidence type="ECO:0000256" key="2">
    <source>
        <dbReference type="ARBA" id="ARBA00022475"/>
    </source>
</evidence>
<keyword evidence="4 6" id="KW-1133">Transmembrane helix</keyword>
<dbReference type="InterPro" id="IPR051461">
    <property type="entry name" value="UPF0750_membrane"/>
</dbReference>
<evidence type="ECO:0000313" key="8">
    <source>
        <dbReference type="EMBL" id="GAA0877518.1"/>
    </source>
</evidence>
<dbReference type="RefSeq" id="WP_343848214.1">
    <property type="nucleotide sequence ID" value="NZ_BAAAFI010000002.1"/>
</dbReference>
<evidence type="ECO:0000256" key="4">
    <source>
        <dbReference type="ARBA" id="ARBA00022989"/>
    </source>
</evidence>
<keyword evidence="3 6" id="KW-0812">Transmembrane</keyword>
<keyword evidence="5 6" id="KW-0472">Membrane</keyword>
<dbReference type="Pfam" id="PF02588">
    <property type="entry name" value="YitT_membrane"/>
    <property type="match status" value="1"/>
</dbReference>
<evidence type="ECO:0000256" key="6">
    <source>
        <dbReference type="SAM" id="Phobius"/>
    </source>
</evidence>
<feature type="domain" description="DUF2179" evidence="7">
    <location>
        <begin position="234"/>
        <end position="290"/>
    </location>
</feature>
<organism evidence="8 9">
    <name type="scientific">Algoriphagus jejuensis</name>
    <dbReference type="NCBI Taxonomy" id="419934"/>
    <lineage>
        <taxon>Bacteria</taxon>
        <taxon>Pseudomonadati</taxon>
        <taxon>Bacteroidota</taxon>
        <taxon>Cytophagia</taxon>
        <taxon>Cytophagales</taxon>
        <taxon>Cyclobacteriaceae</taxon>
        <taxon>Algoriphagus</taxon>
    </lineage>
</organism>
<protein>
    <submittedName>
        <fullName evidence="8">YitT family protein</fullName>
    </submittedName>
</protein>
<dbReference type="PANTHER" id="PTHR33545">
    <property type="entry name" value="UPF0750 MEMBRANE PROTEIN YITT-RELATED"/>
    <property type="match status" value="1"/>
</dbReference>
<proteinExistence type="predicted"/>
<dbReference type="Gene3D" id="3.30.70.120">
    <property type="match status" value="1"/>
</dbReference>
<feature type="transmembrane region" description="Helical" evidence="6">
    <location>
        <begin position="19"/>
        <end position="37"/>
    </location>
</feature>
<dbReference type="Pfam" id="PF10035">
    <property type="entry name" value="DUF2179"/>
    <property type="match status" value="1"/>
</dbReference>
<evidence type="ECO:0000259" key="7">
    <source>
        <dbReference type="Pfam" id="PF10035"/>
    </source>
</evidence>
<evidence type="ECO:0000313" key="9">
    <source>
        <dbReference type="Proteomes" id="UP001500469"/>
    </source>
</evidence>
<comment type="subcellular location">
    <subcellularLocation>
        <location evidence="1">Cell membrane</location>
        <topology evidence="1">Multi-pass membrane protein</topology>
    </subcellularLocation>
</comment>
<dbReference type="InterPro" id="IPR019264">
    <property type="entry name" value="DUF2179"/>
</dbReference>
<dbReference type="InterPro" id="IPR015867">
    <property type="entry name" value="N-reg_PII/ATP_PRibTrfase_C"/>
</dbReference>